<proteinExistence type="predicted"/>
<dbReference type="InterPro" id="IPR036894">
    <property type="entry name" value="YbaB-like_sf"/>
</dbReference>
<evidence type="ECO:0000313" key="3">
    <source>
        <dbReference type="Proteomes" id="UP001595816"/>
    </source>
</evidence>
<sequence>MSDLSSIVGDLDRLMEMAQREAEKARDQSRDPSLEASGSALDGKVSLKLAADGRMSELVLDDHVMALTPRELAVEIMSAFNQAWAASRSSDPAAAAAAAVDPAALAETMKQIREEGVRTMSRITDTLADQMAKIDRRLS</sequence>
<comment type="caution">
    <text evidence="2">The sequence shown here is derived from an EMBL/GenBank/DDBJ whole genome shotgun (WGS) entry which is preliminary data.</text>
</comment>
<gene>
    <name evidence="2" type="ORF">ACFOZ4_08095</name>
</gene>
<dbReference type="SUPFAM" id="SSF82607">
    <property type="entry name" value="YbaB-like"/>
    <property type="match status" value="1"/>
</dbReference>
<evidence type="ECO:0000313" key="2">
    <source>
        <dbReference type="EMBL" id="MFC4130563.1"/>
    </source>
</evidence>
<accession>A0ABV8LJW1</accession>
<feature type="compositionally biased region" description="Basic and acidic residues" evidence="1">
    <location>
        <begin position="19"/>
        <end position="33"/>
    </location>
</feature>
<dbReference type="EMBL" id="JBHSAY010000005">
    <property type="protein sequence ID" value="MFC4130563.1"/>
    <property type="molecule type" value="Genomic_DNA"/>
</dbReference>
<dbReference type="RefSeq" id="WP_253757662.1">
    <property type="nucleotide sequence ID" value="NZ_JAMZDZ010000001.1"/>
</dbReference>
<evidence type="ECO:0000256" key="1">
    <source>
        <dbReference type="SAM" id="MobiDB-lite"/>
    </source>
</evidence>
<name>A0ABV8LJW1_9ACTN</name>
<dbReference type="Proteomes" id="UP001595816">
    <property type="component" value="Unassembled WGS sequence"/>
</dbReference>
<dbReference type="Gene3D" id="3.30.1310.10">
    <property type="entry name" value="Nucleoid-associated protein YbaB-like domain"/>
    <property type="match status" value="1"/>
</dbReference>
<protein>
    <submittedName>
        <fullName evidence="2">YbaB/EbfC family nucleoid-associated protein</fullName>
    </submittedName>
</protein>
<feature type="region of interest" description="Disordered" evidence="1">
    <location>
        <begin position="19"/>
        <end position="39"/>
    </location>
</feature>
<dbReference type="Pfam" id="PF02575">
    <property type="entry name" value="YbaB_DNA_bd"/>
    <property type="match status" value="1"/>
</dbReference>
<reference evidence="3" key="1">
    <citation type="journal article" date="2019" name="Int. J. Syst. Evol. Microbiol.">
        <title>The Global Catalogue of Microorganisms (GCM) 10K type strain sequencing project: providing services to taxonomists for standard genome sequencing and annotation.</title>
        <authorList>
            <consortium name="The Broad Institute Genomics Platform"/>
            <consortium name="The Broad Institute Genome Sequencing Center for Infectious Disease"/>
            <person name="Wu L."/>
            <person name="Ma J."/>
        </authorList>
    </citation>
    <scope>NUCLEOTIDE SEQUENCE [LARGE SCALE GENOMIC DNA]</scope>
    <source>
        <strain evidence="3">CGMCC 4.7289</strain>
    </source>
</reference>
<organism evidence="2 3">
    <name type="scientific">Hamadaea flava</name>
    <dbReference type="NCBI Taxonomy" id="1742688"/>
    <lineage>
        <taxon>Bacteria</taxon>
        <taxon>Bacillati</taxon>
        <taxon>Actinomycetota</taxon>
        <taxon>Actinomycetes</taxon>
        <taxon>Micromonosporales</taxon>
        <taxon>Micromonosporaceae</taxon>
        <taxon>Hamadaea</taxon>
    </lineage>
</organism>
<dbReference type="InterPro" id="IPR004401">
    <property type="entry name" value="YbaB/EbfC"/>
</dbReference>
<keyword evidence="3" id="KW-1185">Reference proteome</keyword>